<proteinExistence type="predicted"/>
<reference evidence="2 3" key="1">
    <citation type="submission" date="2023-11" db="EMBL/GenBank/DDBJ databases">
        <title>Halocaridina rubra genome assembly.</title>
        <authorList>
            <person name="Smith C."/>
        </authorList>
    </citation>
    <scope>NUCLEOTIDE SEQUENCE [LARGE SCALE GENOMIC DNA]</scope>
    <source>
        <strain evidence="2">EP-1</strain>
        <tissue evidence="2">Whole</tissue>
    </source>
</reference>
<evidence type="ECO:0000313" key="2">
    <source>
        <dbReference type="EMBL" id="KAK7069641.1"/>
    </source>
</evidence>
<feature type="region of interest" description="Disordered" evidence="1">
    <location>
        <begin position="18"/>
        <end position="43"/>
    </location>
</feature>
<keyword evidence="3" id="KW-1185">Reference proteome</keyword>
<dbReference type="Proteomes" id="UP001381693">
    <property type="component" value="Unassembled WGS sequence"/>
</dbReference>
<evidence type="ECO:0000313" key="3">
    <source>
        <dbReference type="Proteomes" id="UP001381693"/>
    </source>
</evidence>
<protein>
    <submittedName>
        <fullName evidence="2">Uncharacterized protein</fullName>
    </submittedName>
</protein>
<sequence>MCHYIYFPFHSAVQSERKPNSVLGSSDRRDKEGSPPVSLANPFPEFEQSYASCKTPIVGKDIPSQPPTTLAELHLQMAKAFEGAFCRDGKEQAYVICTKEGSKPWNSYNSLFIIRGEAFAELPTVTSVFVPKKNVKGFVLKNPPEVSKN</sequence>
<dbReference type="EMBL" id="JAXCGZ010015998">
    <property type="protein sequence ID" value="KAK7069641.1"/>
    <property type="molecule type" value="Genomic_DNA"/>
</dbReference>
<evidence type="ECO:0000256" key="1">
    <source>
        <dbReference type="SAM" id="MobiDB-lite"/>
    </source>
</evidence>
<gene>
    <name evidence="2" type="ORF">SK128_001214</name>
</gene>
<dbReference type="AlphaFoldDB" id="A0AAN8WSS2"/>
<comment type="caution">
    <text evidence="2">The sequence shown here is derived from an EMBL/GenBank/DDBJ whole genome shotgun (WGS) entry which is preliminary data.</text>
</comment>
<organism evidence="2 3">
    <name type="scientific">Halocaridina rubra</name>
    <name type="common">Hawaiian red shrimp</name>
    <dbReference type="NCBI Taxonomy" id="373956"/>
    <lineage>
        <taxon>Eukaryota</taxon>
        <taxon>Metazoa</taxon>
        <taxon>Ecdysozoa</taxon>
        <taxon>Arthropoda</taxon>
        <taxon>Crustacea</taxon>
        <taxon>Multicrustacea</taxon>
        <taxon>Malacostraca</taxon>
        <taxon>Eumalacostraca</taxon>
        <taxon>Eucarida</taxon>
        <taxon>Decapoda</taxon>
        <taxon>Pleocyemata</taxon>
        <taxon>Caridea</taxon>
        <taxon>Atyoidea</taxon>
        <taxon>Atyidae</taxon>
        <taxon>Halocaridina</taxon>
    </lineage>
</organism>
<name>A0AAN8WSS2_HALRR</name>
<accession>A0AAN8WSS2</accession>